<proteinExistence type="predicted"/>
<comment type="caution">
    <text evidence="1">The sequence shown here is derived from an EMBL/GenBank/DDBJ whole genome shotgun (WGS) entry which is preliminary data.</text>
</comment>
<evidence type="ECO:0000313" key="1">
    <source>
        <dbReference type="EMBL" id="PJE76352.1"/>
    </source>
</evidence>
<dbReference type="Proteomes" id="UP000231436">
    <property type="component" value="Unassembled WGS sequence"/>
</dbReference>
<accession>A0A2M8LFX2</accession>
<sequence length="158" mass="18046">MVFNLQDPPPRRWVEPTIVEHAGLERVGVHMMSLITRLQQEDPDQGLAQRIIADHPHFLYGRDAGNRYAHAGWAYLTLDLDEQAWRILVTIERTAMIFIRNRSFPAPSPTALIFIYTALRMGKVDAAFLGIQLARLRRLTIPEQEDLAMLEACLQATI</sequence>
<organism evidence="1 2">
    <name type="scientific">Candidatus Uhrbacteria bacterium CG10_big_fil_rev_8_21_14_0_10_48_16</name>
    <dbReference type="NCBI Taxonomy" id="1975038"/>
    <lineage>
        <taxon>Bacteria</taxon>
        <taxon>Candidatus Uhriibacteriota</taxon>
    </lineage>
</organism>
<protein>
    <submittedName>
        <fullName evidence="1">Uncharacterized protein</fullName>
    </submittedName>
</protein>
<dbReference type="AlphaFoldDB" id="A0A2M8LFX2"/>
<reference evidence="2" key="1">
    <citation type="submission" date="2017-09" db="EMBL/GenBank/DDBJ databases">
        <title>Depth-based differentiation of microbial function through sediment-hosted aquifers and enrichment of novel symbionts in the deep terrestrial subsurface.</title>
        <authorList>
            <person name="Probst A.J."/>
            <person name="Ladd B."/>
            <person name="Jarett J.K."/>
            <person name="Geller-Mcgrath D.E."/>
            <person name="Sieber C.M.K."/>
            <person name="Emerson J.B."/>
            <person name="Anantharaman K."/>
            <person name="Thomas B.C."/>
            <person name="Malmstrom R."/>
            <person name="Stieglmeier M."/>
            <person name="Klingl A."/>
            <person name="Woyke T."/>
            <person name="Ryan C.M."/>
            <person name="Banfield J.F."/>
        </authorList>
    </citation>
    <scope>NUCLEOTIDE SEQUENCE [LARGE SCALE GENOMIC DNA]</scope>
</reference>
<evidence type="ECO:0000313" key="2">
    <source>
        <dbReference type="Proteomes" id="UP000231436"/>
    </source>
</evidence>
<name>A0A2M8LFX2_9BACT</name>
<dbReference type="EMBL" id="PFEU01000028">
    <property type="protein sequence ID" value="PJE76352.1"/>
    <property type="molecule type" value="Genomic_DNA"/>
</dbReference>
<gene>
    <name evidence="1" type="ORF">COV05_04935</name>
</gene>